<feature type="signal peptide" evidence="1">
    <location>
        <begin position="1"/>
        <end position="20"/>
    </location>
</feature>
<feature type="chain" id="PRO_5021220116" evidence="1">
    <location>
        <begin position="21"/>
        <end position="434"/>
    </location>
</feature>
<organism evidence="3 4">
    <name type="scientific">Glacieibacterium arshaanense</name>
    <dbReference type="NCBI Taxonomy" id="2511025"/>
    <lineage>
        <taxon>Bacteria</taxon>
        <taxon>Pseudomonadati</taxon>
        <taxon>Pseudomonadota</taxon>
        <taxon>Alphaproteobacteria</taxon>
        <taxon>Sphingomonadales</taxon>
        <taxon>Sphingosinicellaceae</taxon>
        <taxon>Glacieibacterium</taxon>
    </lineage>
</organism>
<dbReference type="InterPro" id="IPR011059">
    <property type="entry name" value="Metal-dep_hydrolase_composite"/>
</dbReference>
<dbReference type="RefSeq" id="WP_135245354.1">
    <property type="nucleotide sequence ID" value="NZ_SIHO01000001.1"/>
</dbReference>
<dbReference type="Gene3D" id="3.20.20.140">
    <property type="entry name" value="Metal-dependent hydrolases"/>
    <property type="match status" value="1"/>
</dbReference>
<sequence length="434" mass="45111">MFRTAAAVAALLVAAAPLSAETIAITGGRVATVANPEPLDGATVVIRDGRIVAVGKGVAVPAGARVIDATGKWVTPGLIAGNSMLGLYEVDAVDETNDTEARKSPWSAAIDVSSGLNARATPVSVARLGGVTRAAVQPDTGNSIFGGQGALITLAAGEDILLRPRAFQFIELGEDGARKAGGSRPAAWLELRNALQEAERYARNPAAYTDGRDREALVTRLDAAALVSVVDGRVPLMVHVERASDILNVLRLPKEFPKVRLILLGAREGWTVADQIAAAKVPVITMALMDLPDAFETLASTRSNAGRLVAAGVLVGLGMTTDGTGNQPRNLPQQAGNAVAQGRLPGAVGLTPAQALAAMTRSNARIFGMDDVGTLEAGKAADVVVWDGDPLELSSAPTSVIIGGVVQPTVSRQTMLRDRYLNLQHDQLPLAYPR</sequence>
<evidence type="ECO:0000259" key="2">
    <source>
        <dbReference type="Pfam" id="PF01979"/>
    </source>
</evidence>
<dbReference type="InterPro" id="IPR051781">
    <property type="entry name" value="Metallo-dep_Hydrolase"/>
</dbReference>
<dbReference type="Gene3D" id="2.30.40.10">
    <property type="entry name" value="Urease, subunit C, domain 1"/>
    <property type="match status" value="1"/>
</dbReference>
<keyword evidence="3" id="KW-0378">Hydrolase</keyword>
<dbReference type="InterPro" id="IPR032466">
    <property type="entry name" value="Metal_Hydrolase"/>
</dbReference>
<dbReference type="OrthoDB" id="9802793at2"/>
<reference evidence="3 4" key="1">
    <citation type="submission" date="2019-02" db="EMBL/GenBank/DDBJ databases">
        <title>Polymorphobacter sp. isolated from the lake at the Tibet of China.</title>
        <authorList>
            <person name="Li A."/>
        </authorList>
    </citation>
    <scope>NUCLEOTIDE SEQUENCE [LARGE SCALE GENOMIC DNA]</scope>
    <source>
        <strain evidence="3 4">DJ1R-1</strain>
    </source>
</reference>
<feature type="domain" description="Amidohydrolase-related" evidence="2">
    <location>
        <begin position="275"/>
        <end position="398"/>
    </location>
</feature>
<dbReference type="AlphaFoldDB" id="A0A4Y9EUQ6"/>
<dbReference type="EMBL" id="SIHO01000001">
    <property type="protein sequence ID" value="TFU06628.1"/>
    <property type="molecule type" value="Genomic_DNA"/>
</dbReference>
<dbReference type="GO" id="GO:0016810">
    <property type="term" value="F:hydrolase activity, acting on carbon-nitrogen (but not peptide) bonds"/>
    <property type="evidence" value="ECO:0007669"/>
    <property type="project" value="InterPro"/>
</dbReference>
<evidence type="ECO:0000313" key="3">
    <source>
        <dbReference type="EMBL" id="TFU06628.1"/>
    </source>
</evidence>
<evidence type="ECO:0000256" key="1">
    <source>
        <dbReference type="SAM" id="SignalP"/>
    </source>
</evidence>
<comment type="caution">
    <text evidence="3">The sequence shown here is derived from an EMBL/GenBank/DDBJ whole genome shotgun (WGS) entry which is preliminary data.</text>
</comment>
<evidence type="ECO:0000313" key="4">
    <source>
        <dbReference type="Proteomes" id="UP000297737"/>
    </source>
</evidence>
<dbReference type="PANTHER" id="PTHR43135:SF3">
    <property type="entry name" value="ALPHA-D-RIBOSE 1-METHYLPHOSPHONATE 5-TRIPHOSPHATE DIPHOSPHATASE"/>
    <property type="match status" value="1"/>
</dbReference>
<accession>A0A4Y9EUQ6</accession>
<name>A0A4Y9EUQ6_9SPHN</name>
<dbReference type="Proteomes" id="UP000297737">
    <property type="component" value="Unassembled WGS sequence"/>
</dbReference>
<dbReference type="PANTHER" id="PTHR43135">
    <property type="entry name" value="ALPHA-D-RIBOSE 1-METHYLPHOSPHONATE 5-TRIPHOSPHATE DIPHOSPHATASE"/>
    <property type="match status" value="1"/>
</dbReference>
<protein>
    <submittedName>
        <fullName evidence="3">Amidohydrolase</fullName>
    </submittedName>
</protein>
<gene>
    <name evidence="3" type="ORF">EUV02_03165</name>
</gene>
<dbReference type="InterPro" id="IPR006680">
    <property type="entry name" value="Amidohydro-rel"/>
</dbReference>
<dbReference type="SUPFAM" id="SSF51556">
    <property type="entry name" value="Metallo-dependent hydrolases"/>
    <property type="match status" value="1"/>
</dbReference>
<keyword evidence="4" id="KW-1185">Reference proteome</keyword>
<dbReference type="Pfam" id="PF01979">
    <property type="entry name" value="Amidohydro_1"/>
    <property type="match status" value="1"/>
</dbReference>
<keyword evidence="1" id="KW-0732">Signal</keyword>
<dbReference type="SUPFAM" id="SSF51338">
    <property type="entry name" value="Composite domain of metallo-dependent hydrolases"/>
    <property type="match status" value="1"/>
</dbReference>
<proteinExistence type="predicted"/>